<dbReference type="SUPFAM" id="SSF161098">
    <property type="entry name" value="MetI-like"/>
    <property type="match status" value="1"/>
</dbReference>
<dbReference type="GO" id="GO:0005886">
    <property type="term" value="C:plasma membrane"/>
    <property type="evidence" value="ECO:0007669"/>
    <property type="project" value="UniProtKB-SubCell"/>
</dbReference>
<evidence type="ECO:0000256" key="4">
    <source>
        <dbReference type="ARBA" id="ARBA00022692"/>
    </source>
</evidence>
<dbReference type="GO" id="GO:0055085">
    <property type="term" value="P:transmembrane transport"/>
    <property type="evidence" value="ECO:0007669"/>
    <property type="project" value="InterPro"/>
</dbReference>
<dbReference type="PANTHER" id="PTHR30193">
    <property type="entry name" value="ABC TRANSPORTER PERMEASE PROTEIN"/>
    <property type="match status" value="1"/>
</dbReference>
<evidence type="ECO:0000256" key="6">
    <source>
        <dbReference type="ARBA" id="ARBA00023136"/>
    </source>
</evidence>
<feature type="transmembrane region" description="Helical" evidence="7">
    <location>
        <begin position="161"/>
        <end position="182"/>
    </location>
</feature>
<dbReference type="AlphaFoldDB" id="A0A6B0YV07"/>
<dbReference type="CDD" id="cd06261">
    <property type="entry name" value="TM_PBP2"/>
    <property type="match status" value="1"/>
</dbReference>
<dbReference type="InterPro" id="IPR035906">
    <property type="entry name" value="MetI-like_sf"/>
</dbReference>
<name>A0A6B0YV07_9CHLR</name>
<comment type="subcellular location">
    <subcellularLocation>
        <location evidence="1 7">Cell membrane</location>
        <topology evidence="1 7">Multi-pass membrane protein</topology>
    </subcellularLocation>
</comment>
<keyword evidence="2 7" id="KW-0813">Transport</keyword>
<protein>
    <submittedName>
        <fullName evidence="9">Sugar ABC transporter permease</fullName>
    </submittedName>
</protein>
<evidence type="ECO:0000259" key="8">
    <source>
        <dbReference type="PROSITE" id="PS50928"/>
    </source>
</evidence>
<feature type="transmembrane region" description="Helical" evidence="7">
    <location>
        <begin position="21"/>
        <end position="45"/>
    </location>
</feature>
<sequence>MSRSLILGKSRLYWKNVFEGYAFISLWIVGFVVFTAGALLGSFSISLTKWNIVGTPEFIGLENYQKMLDDEFFWQSLKVTIIFLFNVPLNLALGLFLAMLLNQKIRLIGFFRTLFYLPSVTAGVAVSLLWMWIFNPRFGVINVLLKGIGIKGPAWLGSETWALPALIVMSVWGVGGGMLIYLGALQGIPTTFYEAATLDGANAFQKFRRITVPMITPVLLLNLIMGIIGSFQVFTQAFIMTKGGPNYATLFYVLYLYQNAFQWFNMGYASALAWVLFLVILAFTFLILRTSSSWVYYEGG</sequence>
<comment type="similarity">
    <text evidence="7">Belongs to the binding-protein-dependent transport system permease family.</text>
</comment>
<evidence type="ECO:0000256" key="5">
    <source>
        <dbReference type="ARBA" id="ARBA00022989"/>
    </source>
</evidence>
<dbReference type="Gene3D" id="1.10.3720.10">
    <property type="entry name" value="MetI-like"/>
    <property type="match status" value="1"/>
</dbReference>
<dbReference type="PANTHER" id="PTHR30193:SF1">
    <property type="entry name" value="ABC TRANSPORTER PERMEASE PROTEIN YESP-RELATED"/>
    <property type="match status" value="1"/>
</dbReference>
<evidence type="ECO:0000313" key="9">
    <source>
        <dbReference type="EMBL" id="MXY93955.1"/>
    </source>
</evidence>
<dbReference type="PROSITE" id="PS50928">
    <property type="entry name" value="ABC_TM1"/>
    <property type="match status" value="1"/>
</dbReference>
<accession>A0A6B0YV07</accession>
<evidence type="ECO:0000256" key="2">
    <source>
        <dbReference type="ARBA" id="ARBA00022448"/>
    </source>
</evidence>
<keyword evidence="5 7" id="KW-1133">Transmembrane helix</keyword>
<keyword evidence="6 7" id="KW-0472">Membrane</keyword>
<organism evidence="9">
    <name type="scientific">Caldilineaceae bacterium SB0664_bin_27</name>
    <dbReference type="NCBI Taxonomy" id="2605260"/>
    <lineage>
        <taxon>Bacteria</taxon>
        <taxon>Bacillati</taxon>
        <taxon>Chloroflexota</taxon>
        <taxon>Caldilineae</taxon>
        <taxon>Caldilineales</taxon>
        <taxon>Caldilineaceae</taxon>
    </lineage>
</organism>
<feature type="transmembrane region" description="Helical" evidence="7">
    <location>
        <begin position="260"/>
        <end position="288"/>
    </location>
</feature>
<feature type="transmembrane region" description="Helical" evidence="7">
    <location>
        <begin position="79"/>
        <end position="101"/>
    </location>
</feature>
<keyword evidence="4 7" id="KW-0812">Transmembrane</keyword>
<dbReference type="EMBL" id="VXRG01000091">
    <property type="protein sequence ID" value="MXY93955.1"/>
    <property type="molecule type" value="Genomic_DNA"/>
</dbReference>
<gene>
    <name evidence="9" type="ORF">F4Y42_10975</name>
</gene>
<reference evidence="9" key="1">
    <citation type="submission" date="2019-09" db="EMBL/GenBank/DDBJ databases">
        <title>Characterisation of the sponge microbiome using genome-centric metagenomics.</title>
        <authorList>
            <person name="Engelberts J.P."/>
            <person name="Robbins S.J."/>
            <person name="De Goeij J.M."/>
            <person name="Aranda M."/>
            <person name="Bell S.C."/>
            <person name="Webster N.S."/>
        </authorList>
    </citation>
    <scope>NUCLEOTIDE SEQUENCE</scope>
    <source>
        <strain evidence="9">SB0664_bin_27</strain>
    </source>
</reference>
<dbReference type="InterPro" id="IPR000515">
    <property type="entry name" value="MetI-like"/>
</dbReference>
<dbReference type="InterPro" id="IPR051393">
    <property type="entry name" value="ABC_transporter_permease"/>
</dbReference>
<evidence type="ECO:0000256" key="3">
    <source>
        <dbReference type="ARBA" id="ARBA00022475"/>
    </source>
</evidence>
<dbReference type="Pfam" id="PF00528">
    <property type="entry name" value="BPD_transp_1"/>
    <property type="match status" value="1"/>
</dbReference>
<feature type="transmembrane region" description="Helical" evidence="7">
    <location>
        <begin position="218"/>
        <end position="240"/>
    </location>
</feature>
<evidence type="ECO:0000256" key="7">
    <source>
        <dbReference type="RuleBase" id="RU363032"/>
    </source>
</evidence>
<evidence type="ECO:0000256" key="1">
    <source>
        <dbReference type="ARBA" id="ARBA00004651"/>
    </source>
</evidence>
<feature type="domain" description="ABC transmembrane type-1" evidence="8">
    <location>
        <begin position="76"/>
        <end position="287"/>
    </location>
</feature>
<feature type="transmembrane region" description="Helical" evidence="7">
    <location>
        <begin position="113"/>
        <end position="133"/>
    </location>
</feature>
<comment type="caution">
    <text evidence="9">The sequence shown here is derived from an EMBL/GenBank/DDBJ whole genome shotgun (WGS) entry which is preliminary data.</text>
</comment>
<proteinExistence type="inferred from homology"/>
<keyword evidence="3" id="KW-1003">Cell membrane</keyword>